<evidence type="ECO:0000313" key="10">
    <source>
        <dbReference type="Proteomes" id="UP000297649"/>
    </source>
</evidence>
<keyword evidence="6 7" id="KW-0408">Iron</keyword>
<dbReference type="Proteomes" id="UP000297649">
    <property type="component" value="Unassembled WGS sequence"/>
</dbReference>
<evidence type="ECO:0000313" key="9">
    <source>
        <dbReference type="EMBL" id="TGN16718.1"/>
    </source>
</evidence>
<evidence type="ECO:0000256" key="2">
    <source>
        <dbReference type="ARBA" id="ARBA00022617"/>
    </source>
</evidence>
<dbReference type="GO" id="GO:0030313">
    <property type="term" value="C:cell envelope"/>
    <property type="evidence" value="ECO:0007669"/>
    <property type="project" value="UniProtKB-SubCell"/>
</dbReference>
<evidence type="ECO:0000256" key="4">
    <source>
        <dbReference type="ARBA" id="ARBA00022729"/>
    </source>
</evidence>
<name>A0A6H3NYU4_9LEPT</name>
<dbReference type="SUPFAM" id="SSF46626">
    <property type="entry name" value="Cytochrome c"/>
    <property type="match status" value="2"/>
</dbReference>
<evidence type="ECO:0000256" key="6">
    <source>
        <dbReference type="ARBA" id="ARBA00023004"/>
    </source>
</evidence>
<reference evidence="9" key="1">
    <citation type="journal article" date="2019" name="PLoS Negl. Trop. Dis.">
        <title>Revisiting the worldwide diversity of Leptospira species in the environment.</title>
        <authorList>
            <person name="Vincent A.T."/>
            <person name="Schiettekatte O."/>
            <person name="Bourhy P."/>
            <person name="Veyrier F.J."/>
            <person name="Picardeau M."/>
        </authorList>
    </citation>
    <scope>NUCLEOTIDE SEQUENCE [LARGE SCALE GENOMIC DNA]</scope>
    <source>
        <strain evidence="9">201601109</strain>
    </source>
</reference>
<dbReference type="PROSITE" id="PS51007">
    <property type="entry name" value="CYTC"/>
    <property type="match status" value="1"/>
</dbReference>
<proteinExistence type="predicted"/>
<dbReference type="GO" id="GO:0020037">
    <property type="term" value="F:heme binding"/>
    <property type="evidence" value="ECO:0007669"/>
    <property type="project" value="InterPro"/>
</dbReference>
<feature type="domain" description="Cytochrome c" evidence="8">
    <location>
        <begin position="251"/>
        <end position="380"/>
    </location>
</feature>
<keyword evidence="9" id="KW-0575">Peroxidase</keyword>
<accession>A0A6H3NYU4</accession>
<organism evidence="9 10">
    <name type="scientific">Leptospira bandrabouensis</name>
    <dbReference type="NCBI Taxonomy" id="2484903"/>
    <lineage>
        <taxon>Bacteria</taxon>
        <taxon>Pseudomonadati</taxon>
        <taxon>Spirochaetota</taxon>
        <taxon>Spirochaetia</taxon>
        <taxon>Leptospirales</taxon>
        <taxon>Leptospiraceae</taxon>
        <taxon>Leptospira</taxon>
    </lineage>
</organism>
<keyword evidence="3 7" id="KW-0479">Metal-binding</keyword>
<dbReference type="PANTHER" id="PTHR30600:SF10">
    <property type="entry name" value="BLL6722 PROTEIN"/>
    <property type="match status" value="1"/>
</dbReference>
<dbReference type="GO" id="GO:0046872">
    <property type="term" value="F:metal ion binding"/>
    <property type="evidence" value="ECO:0007669"/>
    <property type="project" value="UniProtKB-KW"/>
</dbReference>
<dbReference type="EMBL" id="RQHU01000005">
    <property type="protein sequence ID" value="TGN16718.1"/>
    <property type="molecule type" value="Genomic_DNA"/>
</dbReference>
<protein>
    <submittedName>
        <fullName evidence="9">Cytochrome-c peroxidase</fullName>
    </submittedName>
</protein>
<gene>
    <name evidence="9" type="ORF">EHR08_08840</name>
</gene>
<comment type="subcellular location">
    <subcellularLocation>
        <location evidence="1">Cell envelope</location>
    </subcellularLocation>
</comment>
<dbReference type="InterPro" id="IPR051395">
    <property type="entry name" value="Cytochrome_c_Peroxidase/MauG"/>
</dbReference>
<keyword evidence="2 7" id="KW-0349">Heme</keyword>
<dbReference type="Gene3D" id="1.10.760.10">
    <property type="entry name" value="Cytochrome c-like domain"/>
    <property type="match status" value="2"/>
</dbReference>
<evidence type="ECO:0000256" key="3">
    <source>
        <dbReference type="ARBA" id="ARBA00022723"/>
    </source>
</evidence>
<dbReference type="InterPro" id="IPR004852">
    <property type="entry name" value="Di-haem_cyt_c_peroxidsae"/>
</dbReference>
<dbReference type="InterPro" id="IPR036909">
    <property type="entry name" value="Cyt_c-like_dom_sf"/>
</dbReference>
<comment type="caution">
    <text evidence="9">The sequence shown here is derived from an EMBL/GenBank/DDBJ whole genome shotgun (WGS) entry which is preliminary data.</text>
</comment>
<evidence type="ECO:0000256" key="1">
    <source>
        <dbReference type="ARBA" id="ARBA00004196"/>
    </source>
</evidence>
<dbReference type="Pfam" id="PF03150">
    <property type="entry name" value="CCP_MauG"/>
    <property type="match status" value="1"/>
</dbReference>
<dbReference type="GO" id="GO:0004130">
    <property type="term" value="F:cytochrome-c peroxidase activity"/>
    <property type="evidence" value="ECO:0007669"/>
    <property type="project" value="TreeGrafter"/>
</dbReference>
<dbReference type="OrthoDB" id="9772811at2"/>
<dbReference type="AlphaFoldDB" id="A0A6H3NYU4"/>
<dbReference type="PANTHER" id="PTHR30600">
    <property type="entry name" value="CYTOCHROME C PEROXIDASE-RELATED"/>
    <property type="match status" value="1"/>
</dbReference>
<keyword evidence="10" id="KW-1185">Reference proteome</keyword>
<keyword evidence="5" id="KW-0560">Oxidoreductase</keyword>
<evidence type="ECO:0000256" key="5">
    <source>
        <dbReference type="ARBA" id="ARBA00023002"/>
    </source>
</evidence>
<evidence type="ECO:0000256" key="7">
    <source>
        <dbReference type="PROSITE-ProRule" id="PRU00433"/>
    </source>
</evidence>
<dbReference type="InterPro" id="IPR009056">
    <property type="entry name" value="Cyt_c-like_dom"/>
</dbReference>
<keyword evidence="4" id="KW-0732">Signal</keyword>
<sequence>MKFWFVFGFIVSFVLFCNCSKEESRIIPEQSKFEVVEPPLDFQLSSVCPPGLNFEKGFCVIDYRYVQSLEKNGGLGQTLAQVKLDPKVIDLGRYLFFDPILSGDKQLSCAHCHHPAYSLSDGRKQSIGRDGVGYGPTRKNGVILKRSAPSLWNVVYMKHLFWEGRASNLEDQAEGPLYSPDEMASSPEVIESRLNENSYYQKMFEQAYGKKRLKISASLVIDALSAFERSLVSFSSRFDKWSTGDKEALNKEELLGYNIFRSFVARCAECHPPPMFTNNVFATIGVLDSKERDFGRETITGQDLLRGAFRVPSLRNIAKTAPYMHAGNLNTLEDVVRFYNEGGGRGNGAPSDLRIHWHVRKMGLSEKEISSLISFLNTLTDETSMPKFPKSVPSGLPVALEIESYHNRSSIK</sequence>
<evidence type="ECO:0000259" key="8">
    <source>
        <dbReference type="PROSITE" id="PS51007"/>
    </source>
</evidence>
<dbReference type="GO" id="GO:0009055">
    <property type="term" value="F:electron transfer activity"/>
    <property type="evidence" value="ECO:0007669"/>
    <property type="project" value="InterPro"/>
</dbReference>